<dbReference type="PANTHER" id="PTHR11895:SF7">
    <property type="entry name" value="GLUTAMYL-TRNA(GLN) AMIDOTRANSFERASE SUBUNIT A, MITOCHONDRIAL"/>
    <property type="match status" value="1"/>
</dbReference>
<dbReference type="Proteomes" id="UP001383192">
    <property type="component" value="Unassembled WGS sequence"/>
</dbReference>
<proteinExistence type="inferred from homology"/>
<feature type="active site" description="Charge relay system" evidence="7">
    <location>
        <position position="135"/>
    </location>
</feature>
<dbReference type="HAMAP" id="MF_00120">
    <property type="entry name" value="GatA"/>
    <property type="match status" value="1"/>
</dbReference>
<dbReference type="GO" id="GO:0050567">
    <property type="term" value="F:glutaminyl-tRNA synthase (glutamine-hydrolyzing) activity"/>
    <property type="evidence" value="ECO:0007669"/>
    <property type="project" value="UniProtKB-UniRule"/>
</dbReference>
<evidence type="ECO:0000256" key="5">
    <source>
        <dbReference type="ARBA" id="ARBA00022917"/>
    </source>
</evidence>
<dbReference type="GO" id="GO:0005524">
    <property type="term" value="F:ATP binding"/>
    <property type="evidence" value="ECO:0007669"/>
    <property type="project" value="UniProtKB-KW"/>
</dbReference>
<dbReference type="InterPro" id="IPR036928">
    <property type="entry name" value="AS_sf"/>
</dbReference>
<gene>
    <name evidence="9" type="primary">HER2</name>
    <name evidence="9" type="ORF">VNI00_010075</name>
</gene>
<name>A0AAW0CL46_9AGAR</name>
<comment type="subcellular location">
    <subcellularLocation>
        <location evidence="7">Mitochondrion</location>
    </subcellularLocation>
</comment>
<evidence type="ECO:0000256" key="6">
    <source>
        <dbReference type="ARBA" id="ARBA00047407"/>
    </source>
</evidence>
<dbReference type="InterPro" id="IPR023631">
    <property type="entry name" value="Amidase_dom"/>
</dbReference>
<evidence type="ECO:0000256" key="4">
    <source>
        <dbReference type="ARBA" id="ARBA00022840"/>
    </source>
</evidence>
<dbReference type="AlphaFoldDB" id="A0AAW0CL46"/>
<sequence length="480" mass="51343">MRLPLIQLRQHSTLPLTNSRSHIYAQNALTNAFSHILPNPPPPPMRGGPLMFLTAAIKDNICTSDMPTTCSSAILRDFRSPFDATVVKLLKEADAEVIGKTNCDEFGMGSLNTHSIHGAVVNPFSLTEKRSAGGSSGGSAAAVAADMCSIAIGTDTGGSIRLPASYCGVVGFKPSYGLISRWGVVSYADSLDCVGVLAKGVVLVRNVFDVLDIHDPKDPTSVSASVRKDLEKTYSANQTSLQNLRIGIPTQYFPTELSPSILAPLRRTLSLLQEQGATLVPVDLPMTKYALGAYYVLASAEASSNLARYDGVEYGLRVENQVAGGYKETRSKGFGEEVKKRLLLGTYALSAGAYDNYFLQAQKIRQLIREDFDHVFRWTRSTTTTPNTKDEKGVDVLIHPTAIRTAPLLSSVATSDAAETYLQDIMTVPASLAGLPALSVPVPGDGDGEWPIGMSVVGQWGCDRTVLDVGGVVEALNSQS</sequence>
<dbReference type="SUPFAM" id="SSF75304">
    <property type="entry name" value="Amidase signature (AS) enzymes"/>
    <property type="match status" value="1"/>
</dbReference>
<evidence type="ECO:0000256" key="1">
    <source>
        <dbReference type="ARBA" id="ARBA00008069"/>
    </source>
</evidence>
<keyword evidence="2 7" id="KW-0436">Ligase</keyword>
<keyword evidence="10" id="KW-1185">Reference proteome</keyword>
<dbReference type="PANTHER" id="PTHR11895">
    <property type="entry name" value="TRANSAMIDASE"/>
    <property type="match status" value="1"/>
</dbReference>
<evidence type="ECO:0000313" key="10">
    <source>
        <dbReference type="Proteomes" id="UP001383192"/>
    </source>
</evidence>
<evidence type="ECO:0000256" key="3">
    <source>
        <dbReference type="ARBA" id="ARBA00022741"/>
    </source>
</evidence>
<keyword evidence="7" id="KW-0496">Mitochondrion</keyword>
<evidence type="ECO:0000256" key="2">
    <source>
        <dbReference type="ARBA" id="ARBA00022598"/>
    </source>
</evidence>
<dbReference type="InterPro" id="IPR020556">
    <property type="entry name" value="Amidase_CS"/>
</dbReference>
<comment type="subunit">
    <text evidence="7">Subunit of the heterotrimeric GatCAB amidotransferase (AdT) complex, composed of A, B and C subunits.</text>
</comment>
<accession>A0AAW0CL46</accession>
<dbReference type="Gene3D" id="3.90.1300.10">
    <property type="entry name" value="Amidase signature (AS) domain"/>
    <property type="match status" value="1"/>
</dbReference>
<dbReference type="GO" id="GO:0030956">
    <property type="term" value="C:glutamyl-tRNA(Gln) amidotransferase complex"/>
    <property type="evidence" value="ECO:0007669"/>
    <property type="project" value="UniProtKB-UniRule"/>
</dbReference>
<dbReference type="PROSITE" id="PS00571">
    <property type="entry name" value="AMIDASES"/>
    <property type="match status" value="1"/>
</dbReference>
<dbReference type="EC" id="6.3.5.7" evidence="7"/>
<organism evidence="9 10">
    <name type="scientific">Paramarasmius palmivorus</name>
    <dbReference type="NCBI Taxonomy" id="297713"/>
    <lineage>
        <taxon>Eukaryota</taxon>
        <taxon>Fungi</taxon>
        <taxon>Dikarya</taxon>
        <taxon>Basidiomycota</taxon>
        <taxon>Agaricomycotina</taxon>
        <taxon>Agaricomycetes</taxon>
        <taxon>Agaricomycetidae</taxon>
        <taxon>Agaricales</taxon>
        <taxon>Marasmiineae</taxon>
        <taxon>Marasmiaceae</taxon>
        <taxon>Paramarasmius</taxon>
    </lineage>
</organism>
<dbReference type="GO" id="GO:0032543">
    <property type="term" value="P:mitochondrial translation"/>
    <property type="evidence" value="ECO:0007669"/>
    <property type="project" value="UniProtKB-UniRule"/>
</dbReference>
<feature type="active site" description="Charge relay system" evidence="7">
    <location>
        <position position="58"/>
    </location>
</feature>
<dbReference type="NCBIfam" id="TIGR00132">
    <property type="entry name" value="gatA"/>
    <property type="match status" value="1"/>
</dbReference>
<dbReference type="GO" id="GO:0005739">
    <property type="term" value="C:mitochondrion"/>
    <property type="evidence" value="ECO:0007669"/>
    <property type="project" value="UniProtKB-SubCell"/>
</dbReference>
<feature type="active site" description="Acyl-ester intermediate" evidence="7">
    <location>
        <position position="159"/>
    </location>
</feature>
<comment type="caution">
    <text evidence="9">The sequence shown here is derived from an EMBL/GenBank/DDBJ whole genome shotgun (WGS) entry which is preliminary data.</text>
</comment>
<reference evidence="9 10" key="1">
    <citation type="submission" date="2024-01" db="EMBL/GenBank/DDBJ databases">
        <title>A draft genome for a cacao thread blight-causing isolate of Paramarasmius palmivorus.</title>
        <authorList>
            <person name="Baruah I.K."/>
            <person name="Bukari Y."/>
            <person name="Amoako-Attah I."/>
            <person name="Meinhardt L.W."/>
            <person name="Bailey B.A."/>
            <person name="Cohen S.P."/>
        </authorList>
    </citation>
    <scope>NUCLEOTIDE SEQUENCE [LARGE SCALE GENOMIC DNA]</scope>
    <source>
        <strain evidence="9 10">GH-12</strain>
    </source>
</reference>
<protein>
    <recommendedName>
        <fullName evidence="7">Glutamyl-tRNA(Gln) amidotransferase subunit A, mitochondrial</fullName>
        <shortName evidence="7">Glu-AdT subunit A</shortName>
        <ecNumber evidence="7">6.3.5.7</ecNumber>
    </recommendedName>
</protein>
<comment type="function">
    <text evidence="7">Allows the formation of correctly charged Gln-tRNA(Gln) through the transamidation of misacylated Glu-tRNA(Gln) in the mitochondria. The reaction takes place in the presence of glutamine and ATP through an activated gamma-phospho-Glu-tRNA(Gln).</text>
</comment>
<comment type="catalytic activity">
    <reaction evidence="6 7">
        <text>L-glutamyl-tRNA(Gln) + L-glutamine + ATP + H2O = L-glutaminyl-tRNA(Gln) + L-glutamate + ADP + phosphate + H(+)</text>
        <dbReference type="Rhea" id="RHEA:17521"/>
        <dbReference type="Rhea" id="RHEA-COMP:9681"/>
        <dbReference type="Rhea" id="RHEA-COMP:9684"/>
        <dbReference type="ChEBI" id="CHEBI:15377"/>
        <dbReference type="ChEBI" id="CHEBI:15378"/>
        <dbReference type="ChEBI" id="CHEBI:29985"/>
        <dbReference type="ChEBI" id="CHEBI:30616"/>
        <dbReference type="ChEBI" id="CHEBI:43474"/>
        <dbReference type="ChEBI" id="CHEBI:58359"/>
        <dbReference type="ChEBI" id="CHEBI:78520"/>
        <dbReference type="ChEBI" id="CHEBI:78521"/>
        <dbReference type="ChEBI" id="CHEBI:456216"/>
        <dbReference type="EC" id="6.3.5.7"/>
    </reaction>
</comment>
<keyword evidence="5 7" id="KW-0648">Protein biosynthesis</keyword>
<dbReference type="InterPro" id="IPR004412">
    <property type="entry name" value="GatA"/>
</dbReference>
<keyword evidence="3 7" id="KW-0547">Nucleotide-binding</keyword>
<dbReference type="GO" id="GO:0070681">
    <property type="term" value="P:glutaminyl-tRNAGln biosynthesis via transamidation"/>
    <property type="evidence" value="ECO:0007669"/>
    <property type="project" value="UniProtKB-UniRule"/>
</dbReference>
<dbReference type="Pfam" id="PF01425">
    <property type="entry name" value="Amidase"/>
    <property type="match status" value="1"/>
</dbReference>
<evidence type="ECO:0000313" key="9">
    <source>
        <dbReference type="EMBL" id="KAK7039171.1"/>
    </source>
</evidence>
<dbReference type="InterPro" id="IPR000120">
    <property type="entry name" value="Amidase"/>
</dbReference>
<evidence type="ECO:0000256" key="7">
    <source>
        <dbReference type="HAMAP-Rule" id="MF_03150"/>
    </source>
</evidence>
<evidence type="ECO:0000259" key="8">
    <source>
        <dbReference type="Pfam" id="PF01425"/>
    </source>
</evidence>
<dbReference type="EMBL" id="JAYKXP010000039">
    <property type="protein sequence ID" value="KAK7039171.1"/>
    <property type="molecule type" value="Genomic_DNA"/>
</dbReference>
<comment type="similarity">
    <text evidence="1 7">Belongs to the amidase family. GatA subfamily.</text>
</comment>
<feature type="domain" description="Amidase" evidence="8">
    <location>
        <begin position="46"/>
        <end position="467"/>
    </location>
</feature>
<keyword evidence="4 7" id="KW-0067">ATP-binding</keyword>